<dbReference type="Proteomes" id="UP000233332">
    <property type="component" value="Unassembled WGS sequence"/>
</dbReference>
<organism evidence="2 3">
    <name type="scientific">Thalassospira lohafexi</name>
    <dbReference type="NCBI Taxonomy" id="744227"/>
    <lineage>
        <taxon>Bacteria</taxon>
        <taxon>Pseudomonadati</taxon>
        <taxon>Pseudomonadota</taxon>
        <taxon>Alphaproteobacteria</taxon>
        <taxon>Rhodospirillales</taxon>
        <taxon>Thalassospiraceae</taxon>
        <taxon>Thalassospira</taxon>
    </lineage>
</organism>
<protein>
    <submittedName>
        <fullName evidence="2">Alpha/beta hydrolase</fullName>
    </submittedName>
</protein>
<proteinExistence type="predicted"/>
<name>A0A2N3L2U6_9PROT</name>
<dbReference type="AlphaFoldDB" id="A0A2N3L2U6"/>
<reference evidence="2 3" key="1">
    <citation type="submission" date="2017-09" db="EMBL/GenBank/DDBJ databases">
        <title>Biodiversity and function of Thalassospira species in the particle-attached aromatic-hydrocarbon-degrading consortia from the surface seawater of the China South Sea.</title>
        <authorList>
            <person name="Dong C."/>
            <person name="Lai Q."/>
            <person name="Shao Z."/>
        </authorList>
    </citation>
    <scope>NUCLEOTIDE SEQUENCE [LARGE SCALE GENOMIC DNA]</scope>
    <source>
        <strain evidence="2 3">139Z-12</strain>
    </source>
</reference>
<evidence type="ECO:0000313" key="3">
    <source>
        <dbReference type="Proteomes" id="UP000233332"/>
    </source>
</evidence>
<dbReference type="Pfam" id="PF20408">
    <property type="entry name" value="Abhydrolase_11"/>
    <property type="match status" value="1"/>
</dbReference>
<dbReference type="SUPFAM" id="SSF53474">
    <property type="entry name" value="alpha/beta-Hydrolases"/>
    <property type="match status" value="1"/>
</dbReference>
<keyword evidence="3" id="KW-1185">Reference proteome</keyword>
<evidence type="ECO:0000313" key="2">
    <source>
        <dbReference type="EMBL" id="PKR57125.1"/>
    </source>
</evidence>
<dbReference type="Gene3D" id="3.40.50.1820">
    <property type="entry name" value="alpha/beta hydrolase"/>
    <property type="match status" value="1"/>
</dbReference>
<comment type="caution">
    <text evidence="2">The sequence shown here is derived from an EMBL/GenBank/DDBJ whole genome shotgun (WGS) entry which is preliminary data.</text>
</comment>
<accession>A0A2N3L2U6</accession>
<sequence length="211" mass="22676">MSHENIQVIFDGDENAPLTIVLAHGAGAPMDSPFMDQMAGELAGLGCRIARFEFPYMAKRRLDGKKRGPDRAPVLLEFFGDVVDQLGDPDKLVIGGKSMGGRMASMVADDLGVAGLVCLGYPFHPPGKPENLRAEHLTGLKTATLICHGTRDPFGTTDEIAAYDLADTIALHWVADGDHDFKPRKSSGRTQSQNIKEAATAINDFARGLVT</sequence>
<dbReference type="PANTHER" id="PTHR13136">
    <property type="entry name" value="TESTIS DEVELOPMENT PROTEIN PRTD"/>
    <property type="match status" value="1"/>
</dbReference>
<dbReference type="EMBL" id="NXGX01000007">
    <property type="protein sequence ID" value="PKR57125.1"/>
    <property type="molecule type" value="Genomic_DNA"/>
</dbReference>
<gene>
    <name evidence="2" type="ORF">COO92_17295</name>
</gene>
<dbReference type="RefSeq" id="WP_101304183.1">
    <property type="nucleotide sequence ID" value="NZ_NXGX01000007.1"/>
</dbReference>
<dbReference type="InterPro" id="IPR029058">
    <property type="entry name" value="AB_hydrolase_fold"/>
</dbReference>
<keyword evidence="2" id="KW-0378">Hydrolase</keyword>
<dbReference type="InterPro" id="IPR046879">
    <property type="entry name" value="KANL3/Tex30_Abhydrolase"/>
</dbReference>
<evidence type="ECO:0000259" key="1">
    <source>
        <dbReference type="Pfam" id="PF20408"/>
    </source>
</evidence>
<dbReference type="InterPro" id="IPR026555">
    <property type="entry name" value="NSL3/Tex30"/>
</dbReference>
<dbReference type="GO" id="GO:0016787">
    <property type="term" value="F:hydrolase activity"/>
    <property type="evidence" value="ECO:0007669"/>
    <property type="project" value="UniProtKB-KW"/>
</dbReference>
<feature type="domain" description="KANL3/Tex30 alpha/beta hydrolase-like" evidence="1">
    <location>
        <begin position="19"/>
        <end position="206"/>
    </location>
</feature>
<dbReference type="PANTHER" id="PTHR13136:SF11">
    <property type="entry name" value="TESTIS-EXPRESSED PROTEIN 30"/>
    <property type="match status" value="1"/>
</dbReference>